<feature type="transmembrane region" description="Helical" evidence="1">
    <location>
        <begin position="12"/>
        <end position="32"/>
    </location>
</feature>
<reference evidence="3 4" key="1">
    <citation type="submission" date="2024-09" db="EMBL/GenBank/DDBJ databases">
        <authorList>
            <person name="Sun Q."/>
            <person name="Mori K."/>
        </authorList>
    </citation>
    <scope>NUCLEOTIDE SEQUENCE [LARGE SCALE GENOMIC DNA]</scope>
    <source>
        <strain evidence="3 4">CGMCC 1.9126</strain>
    </source>
</reference>
<dbReference type="InterPro" id="IPR000160">
    <property type="entry name" value="GGDEF_dom"/>
</dbReference>
<dbReference type="EC" id="2.7.7.65" evidence="3"/>
<dbReference type="CDD" id="cd01949">
    <property type="entry name" value="GGDEF"/>
    <property type="match status" value="1"/>
</dbReference>
<feature type="transmembrane region" description="Helical" evidence="1">
    <location>
        <begin position="140"/>
        <end position="162"/>
    </location>
</feature>
<name>A0ABV6KQJ3_9BACI</name>
<feature type="transmembrane region" description="Helical" evidence="1">
    <location>
        <begin position="108"/>
        <end position="128"/>
    </location>
</feature>
<dbReference type="PROSITE" id="PS50887">
    <property type="entry name" value="GGDEF"/>
    <property type="match status" value="1"/>
</dbReference>
<dbReference type="PANTHER" id="PTHR46663">
    <property type="entry name" value="DIGUANYLATE CYCLASE DGCT-RELATED"/>
    <property type="match status" value="1"/>
</dbReference>
<evidence type="ECO:0000256" key="1">
    <source>
        <dbReference type="SAM" id="Phobius"/>
    </source>
</evidence>
<dbReference type="Pfam" id="PF00990">
    <property type="entry name" value="GGDEF"/>
    <property type="match status" value="1"/>
</dbReference>
<evidence type="ECO:0000313" key="4">
    <source>
        <dbReference type="Proteomes" id="UP001589738"/>
    </source>
</evidence>
<keyword evidence="3" id="KW-0808">Transferase</keyword>
<dbReference type="GO" id="GO:0052621">
    <property type="term" value="F:diguanylate cyclase activity"/>
    <property type="evidence" value="ECO:0007669"/>
    <property type="project" value="UniProtKB-EC"/>
</dbReference>
<dbReference type="Proteomes" id="UP001589738">
    <property type="component" value="Unassembled WGS sequence"/>
</dbReference>
<keyword evidence="3" id="KW-0548">Nucleotidyltransferase</keyword>
<dbReference type="InterPro" id="IPR029787">
    <property type="entry name" value="Nucleotide_cyclase"/>
</dbReference>
<protein>
    <submittedName>
        <fullName evidence="3">GGDEF domain-containing protein</fullName>
        <ecNumber evidence="3">2.7.7.65</ecNumber>
    </submittedName>
</protein>
<feature type="domain" description="GGDEF" evidence="2">
    <location>
        <begin position="206"/>
        <end position="336"/>
    </location>
</feature>
<dbReference type="NCBIfam" id="TIGR00254">
    <property type="entry name" value="GGDEF"/>
    <property type="match status" value="1"/>
</dbReference>
<keyword evidence="4" id="KW-1185">Reference proteome</keyword>
<dbReference type="EMBL" id="JBHLUU010000028">
    <property type="protein sequence ID" value="MFC0475575.1"/>
    <property type="molecule type" value="Genomic_DNA"/>
</dbReference>
<dbReference type="Gene3D" id="3.30.70.270">
    <property type="match status" value="1"/>
</dbReference>
<evidence type="ECO:0000313" key="3">
    <source>
        <dbReference type="EMBL" id="MFC0475575.1"/>
    </source>
</evidence>
<accession>A0ABV6KQJ3</accession>
<sequence length="336" mass="38971">MIGNELIHRRNVHLFILMGCFYLIQVMINVFIEGLASVFPPIFLFIIVGLLLLTMILRKVNPRATMYAMVSCTYVYFSFLLTDSPYLVNYLFMWLGLPLSAIYQNYRVVLLAFTVSMILNYYSFFYLHQQIFPNVVRGDFVYLVLFGVFVTAFLLTFIHMTLRLWQDVRETNEKLQELAYHDPLTGAANRILLKKDFAERKNRKVDSIGLLFFDMNDFKYINDTYGHDVGDQLLEKVVSRVSRELQNSDILCRLDGDEFVILLSNRDKNELDGLSAQIQSVLEDPMNINLHMIQVSASIGTAYTTEVSNSDLEEMIKVADENMYDMKRRGTRGQIL</sequence>
<dbReference type="PANTHER" id="PTHR46663:SF2">
    <property type="entry name" value="GGDEF DOMAIN-CONTAINING PROTEIN"/>
    <property type="match status" value="1"/>
</dbReference>
<dbReference type="RefSeq" id="WP_377057995.1">
    <property type="nucleotide sequence ID" value="NZ_JBHLUU010000028.1"/>
</dbReference>
<dbReference type="InterPro" id="IPR043128">
    <property type="entry name" value="Rev_trsase/Diguanyl_cyclase"/>
</dbReference>
<dbReference type="InterPro" id="IPR052163">
    <property type="entry name" value="DGC-Regulatory_Protein"/>
</dbReference>
<keyword evidence="1" id="KW-1133">Transmembrane helix</keyword>
<organism evidence="3 4">
    <name type="scientific">Robertmurraya beringensis</name>
    <dbReference type="NCBI Taxonomy" id="641660"/>
    <lineage>
        <taxon>Bacteria</taxon>
        <taxon>Bacillati</taxon>
        <taxon>Bacillota</taxon>
        <taxon>Bacilli</taxon>
        <taxon>Bacillales</taxon>
        <taxon>Bacillaceae</taxon>
        <taxon>Robertmurraya</taxon>
    </lineage>
</organism>
<feature type="transmembrane region" description="Helical" evidence="1">
    <location>
        <begin position="38"/>
        <end position="57"/>
    </location>
</feature>
<dbReference type="SUPFAM" id="SSF55073">
    <property type="entry name" value="Nucleotide cyclase"/>
    <property type="match status" value="1"/>
</dbReference>
<proteinExistence type="predicted"/>
<keyword evidence="1" id="KW-0812">Transmembrane</keyword>
<evidence type="ECO:0000259" key="2">
    <source>
        <dbReference type="PROSITE" id="PS50887"/>
    </source>
</evidence>
<keyword evidence="1" id="KW-0472">Membrane</keyword>
<comment type="caution">
    <text evidence="3">The sequence shown here is derived from an EMBL/GenBank/DDBJ whole genome shotgun (WGS) entry which is preliminary data.</text>
</comment>
<gene>
    <name evidence="3" type="ORF">ACFFHF_09970</name>
</gene>
<dbReference type="SMART" id="SM00267">
    <property type="entry name" value="GGDEF"/>
    <property type="match status" value="1"/>
</dbReference>